<sequence length="74" mass="8476">MLELMGKPHFVDTLAPELMLEKLASMGFSSWHRNEQDAVNRILEILTLEIPFECDEDRAEWKAALALLNVAESF</sequence>
<evidence type="ECO:0000313" key="1">
    <source>
        <dbReference type="EMBL" id="OCQ23534.1"/>
    </source>
</evidence>
<proteinExistence type="predicted"/>
<dbReference type="EMBL" id="MAUJ01000001">
    <property type="protein sequence ID" value="OCQ23534.1"/>
    <property type="molecule type" value="Genomic_DNA"/>
</dbReference>
<dbReference type="Proteomes" id="UP000093366">
    <property type="component" value="Unassembled WGS sequence"/>
</dbReference>
<dbReference type="AlphaFoldDB" id="A0A1C0TWB2"/>
<evidence type="ECO:0000313" key="2">
    <source>
        <dbReference type="Proteomes" id="UP000093366"/>
    </source>
</evidence>
<comment type="caution">
    <text evidence="1">The sequence shown here is derived from an EMBL/GenBank/DDBJ whole genome shotgun (WGS) entry which is preliminary data.</text>
</comment>
<protein>
    <submittedName>
        <fullName evidence="1">Uncharacterized protein</fullName>
    </submittedName>
</protein>
<name>A0A1C0TWB2_9GAMM</name>
<organism evidence="1 2">
    <name type="scientific">Pseudoalteromonas luteoviolacea</name>
    <dbReference type="NCBI Taxonomy" id="43657"/>
    <lineage>
        <taxon>Bacteria</taxon>
        <taxon>Pseudomonadati</taxon>
        <taxon>Pseudomonadota</taxon>
        <taxon>Gammaproteobacteria</taxon>
        <taxon>Alteromonadales</taxon>
        <taxon>Pseudoalteromonadaceae</taxon>
        <taxon>Pseudoalteromonas</taxon>
    </lineage>
</organism>
<accession>A0A1C0TWB2</accession>
<reference evidence="2" key="1">
    <citation type="submission" date="2016-07" db="EMBL/GenBank/DDBJ databases">
        <authorList>
            <person name="Florea S."/>
            <person name="Webb J.S."/>
            <person name="Jaromczyk J."/>
            <person name="Schardl C.L."/>
        </authorList>
    </citation>
    <scope>NUCLEOTIDE SEQUENCE [LARGE SCALE GENOMIC DNA]</scope>
    <source>
        <strain evidence="2">IPB1</strain>
    </source>
</reference>
<gene>
    <name evidence="1" type="ORF">A7985_06225</name>
</gene>